<protein>
    <submittedName>
        <fullName evidence="2">Uncharacterized protein</fullName>
    </submittedName>
</protein>
<sequence length="628" mass="66744">MALNIRQKQTEAVIRMLHLNTPIQGGARGGGDTYKVLILDATTQAILAPLIRVKELRRHGVTLHLLLDAARQPIPDVPGVYFVTPSAAAVQRIVQDAGAPLYDRFYLNFCSRLARRELEALAEGVAREGAAARISQVYDQYLQYLALEPGLFSLGLPQTYLTLNDPAASESAVRREAEAVADQLFCVLVTLGVVPIVRCPRGGAAEHVAELLVERLRGALAERGGPFADVAAGGLAASLHRPLLVLFDRNFELSVMLQHTWTYKPLVHDVLGLHLNKVELPGEGGGARAVHEVDERDFFWAAHGREPFPKVAEQIEVELGRYRQAAEAVNQAAGAEVVGPEAVDPAEAVRGATQGLLSALASLPELTERKRALDRHANLATALLGQIKARALDRFYAAEEACVAGKAPGTDALLPLLREDHAGTAADKLRLALVWLLTSPAPPADSECERVAGSFAPDSSEAAVWAFVRRMRRLNLTGAAAGPGAAAGGAAPAQLSSLLGQGLSSLTKGVKNLLAGEQQTAVTVAVEALMDGRSGAAEVEGYCYLDPKARWLVQEGGAPAGAAPRQAGPFAQSIVFMIGGGNYLEAESLQCWAGRAQPTPKHVLYGATELLTPEQVLRDLATLAGWGM</sequence>
<dbReference type="Proteomes" id="UP001255856">
    <property type="component" value="Unassembled WGS sequence"/>
</dbReference>
<evidence type="ECO:0000313" key="3">
    <source>
        <dbReference type="Proteomes" id="UP001255856"/>
    </source>
</evidence>
<organism evidence="2 3">
    <name type="scientific">Prototheca wickerhamii</name>
    <dbReference type="NCBI Taxonomy" id="3111"/>
    <lineage>
        <taxon>Eukaryota</taxon>
        <taxon>Viridiplantae</taxon>
        <taxon>Chlorophyta</taxon>
        <taxon>core chlorophytes</taxon>
        <taxon>Trebouxiophyceae</taxon>
        <taxon>Chlorellales</taxon>
        <taxon>Chlorellaceae</taxon>
        <taxon>Prototheca</taxon>
    </lineage>
</organism>
<dbReference type="InterPro" id="IPR027482">
    <property type="entry name" value="Sec1-like_dom2"/>
</dbReference>
<dbReference type="InterPro" id="IPR001619">
    <property type="entry name" value="Sec1-like"/>
</dbReference>
<dbReference type="GO" id="GO:0016192">
    <property type="term" value="P:vesicle-mediated transport"/>
    <property type="evidence" value="ECO:0007669"/>
    <property type="project" value="InterPro"/>
</dbReference>
<dbReference type="EMBL" id="JASFZW010000014">
    <property type="protein sequence ID" value="KAK2075597.1"/>
    <property type="molecule type" value="Genomic_DNA"/>
</dbReference>
<dbReference type="InterPro" id="IPR043127">
    <property type="entry name" value="Sec-1-like_dom3a"/>
</dbReference>
<dbReference type="SUPFAM" id="SSF56815">
    <property type="entry name" value="Sec1/munc18-like (SM) proteins"/>
    <property type="match status" value="1"/>
</dbReference>
<accession>A0AAD9IG77</accession>
<reference evidence="2" key="1">
    <citation type="submission" date="2021-01" db="EMBL/GenBank/DDBJ databases">
        <authorList>
            <person name="Eckstrom K.M.E."/>
        </authorList>
    </citation>
    <scope>NUCLEOTIDE SEQUENCE</scope>
    <source>
        <strain evidence="2">UVCC 0001</strain>
    </source>
</reference>
<dbReference type="PIRSF" id="PIRSF005715">
    <property type="entry name" value="VPS45_Sec1"/>
    <property type="match status" value="1"/>
</dbReference>
<gene>
    <name evidence="2" type="ORF">QBZ16_001705</name>
</gene>
<name>A0AAD9IG77_PROWI</name>
<keyword evidence="3" id="KW-1185">Reference proteome</keyword>
<dbReference type="InterPro" id="IPR036045">
    <property type="entry name" value="Sec1-like_sf"/>
</dbReference>
<dbReference type="Pfam" id="PF00995">
    <property type="entry name" value="Sec1"/>
    <property type="match status" value="1"/>
</dbReference>
<dbReference type="PANTHER" id="PTHR11679">
    <property type="entry name" value="VESICLE PROTEIN SORTING-ASSOCIATED"/>
    <property type="match status" value="1"/>
</dbReference>
<evidence type="ECO:0000256" key="1">
    <source>
        <dbReference type="ARBA" id="ARBA00009884"/>
    </source>
</evidence>
<evidence type="ECO:0000313" key="2">
    <source>
        <dbReference type="EMBL" id="KAK2075597.1"/>
    </source>
</evidence>
<dbReference type="AlphaFoldDB" id="A0AAD9IG77"/>
<dbReference type="Gene3D" id="3.40.50.1910">
    <property type="match status" value="1"/>
</dbReference>
<dbReference type="Gene3D" id="3.40.50.2060">
    <property type="match status" value="1"/>
</dbReference>
<dbReference type="Gene3D" id="1.25.40.60">
    <property type="match status" value="1"/>
</dbReference>
<comment type="similarity">
    <text evidence="1">Belongs to the STXBP/unc-18/SEC1 family.</text>
</comment>
<comment type="caution">
    <text evidence="2">The sequence shown here is derived from an EMBL/GenBank/DDBJ whole genome shotgun (WGS) entry which is preliminary data.</text>
</comment>
<dbReference type="InterPro" id="IPR043154">
    <property type="entry name" value="Sec-1-like_dom1"/>
</dbReference>
<dbReference type="Gene3D" id="3.90.830.10">
    <property type="entry name" value="Syntaxin Binding Protein 1, Chain A, domain 2"/>
    <property type="match status" value="1"/>
</dbReference>
<proteinExistence type="inferred from homology"/>